<organism evidence="4 5">
    <name type="scientific">Algoriphagus halophilus</name>
    <dbReference type="NCBI Taxonomy" id="226505"/>
    <lineage>
        <taxon>Bacteria</taxon>
        <taxon>Pseudomonadati</taxon>
        <taxon>Bacteroidota</taxon>
        <taxon>Cytophagia</taxon>
        <taxon>Cytophagales</taxon>
        <taxon>Cyclobacteriaceae</taxon>
        <taxon>Algoriphagus</taxon>
    </lineage>
</organism>
<comment type="function">
    <text evidence="2">Plays an important role in DNA replication, recombination and repair. Binds to ssDNA and to an array of partner proteins to recruit them to their sites of action during DNA metabolism.</text>
</comment>
<evidence type="ECO:0000256" key="3">
    <source>
        <dbReference type="PIRNR" id="PIRNR002070"/>
    </source>
</evidence>
<keyword evidence="2" id="KW-0227">DNA damage</keyword>
<protein>
    <recommendedName>
        <fullName evidence="2 3">Single-stranded DNA-binding protein</fullName>
        <shortName evidence="2">SSB</shortName>
    </recommendedName>
</protein>
<gene>
    <name evidence="4" type="ORF">SAMN05444394_0813</name>
</gene>
<proteinExistence type="inferred from homology"/>
<dbReference type="PANTHER" id="PTHR10302">
    <property type="entry name" value="SINGLE-STRANDED DNA-BINDING PROTEIN"/>
    <property type="match status" value="1"/>
</dbReference>
<dbReference type="GO" id="GO:0006310">
    <property type="term" value="P:DNA recombination"/>
    <property type="evidence" value="ECO:0007669"/>
    <property type="project" value="UniProtKB-UniRule"/>
</dbReference>
<dbReference type="GO" id="GO:0009295">
    <property type="term" value="C:nucleoid"/>
    <property type="evidence" value="ECO:0007669"/>
    <property type="project" value="TreeGrafter"/>
</dbReference>
<dbReference type="OrthoDB" id="9809878at2"/>
<dbReference type="InterPro" id="IPR000424">
    <property type="entry name" value="Primosome_PriB/ssb"/>
</dbReference>
<dbReference type="GO" id="GO:0006260">
    <property type="term" value="P:DNA replication"/>
    <property type="evidence" value="ECO:0007669"/>
    <property type="project" value="UniProtKB-UniRule"/>
</dbReference>
<comment type="subunit">
    <text evidence="2">Homotetramer.</text>
</comment>
<sequence length="128" mass="14569">MNTLRNRVQLIGRLGSKVEIKNLDGNKTIGKVFLATNEYYKNQKGERVEETTWHNLVAWGKQAELLDKYTDKGSEIAIEGKLSNRSYEDKEGNKRYVTEVIVQNILLMGDKKSSVSGNSEETEDDLPF</sequence>
<evidence type="ECO:0000256" key="2">
    <source>
        <dbReference type="HAMAP-Rule" id="MF_00984"/>
    </source>
</evidence>
<dbReference type="PIRSF" id="PIRSF002070">
    <property type="entry name" value="SSB"/>
    <property type="match status" value="1"/>
</dbReference>
<dbReference type="InterPro" id="IPR011344">
    <property type="entry name" value="ssDNA-bd"/>
</dbReference>
<dbReference type="GO" id="GO:0003697">
    <property type="term" value="F:single-stranded DNA binding"/>
    <property type="evidence" value="ECO:0007669"/>
    <property type="project" value="UniProtKB-UniRule"/>
</dbReference>
<dbReference type="AlphaFoldDB" id="A0A1N6DF05"/>
<comment type="caution">
    <text evidence="2">Lacks conserved residue(s) required for the propagation of feature annotation.</text>
</comment>
<keyword evidence="2" id="KW-0233">DNA recombination</keyword>
<feature type="short sequence motif" description="Important for interaction with partner proteins" evidence="2">
    <location>
        <begin position="123"/>
        <end position="128"/>
    </location>
</feature>
<keyword evidence="2" id="KW-0234">DNA repair</keyword>
<dbReference type="RefSeq" id="WP_074223534.1">
    <property type="nucleotide sequence ID" value="NZ_FSRC01000001.1"/>
</dbReference>
<dbReference type="Pfam" id="PF00436">
    <property type="entry name" value="SSB"/>
    <property type="match status" value="1"/>
</dbReference>
<keyword evidence="1 2" id="KW-0238">DNA-binding</keyword>
<dbReference type="GO" id="GO:0006281">
    <property type="term" value="P:DNA repair"/>
    <property type="evidence" value="ECO:0007669"/>
    <property type="project" value="UniProtKB-UniRule"/>
</dbReference>
<evidence type="ECO:0000313" key="4">
    <source>
        <dbReference type="EMBL" id="SIN69381.1"/>
    </source>
</evidence>
<dbReference type="STRING" id="226505.SAMN05444394_0813"/>
<evidence type="ECO:0000256" key="1">
    <source>
        <dbReference type="ARBA" id="ARBA00023125"/>
    </source>
</evidence>
<evidence type="ECO:0000313" key="5">
    <source>
        <dbReference type="Proteomes" id="UP000185221"/>
    </source>
</evidence>
<keyword evidence="2" id="KW-0235">DNA replication</keyword>
<dbReference type="NCBIfam" id="TIGR00621">
    <property type="entry name" value="ssb"/>
    <property type="match status" value="1"/>
</dbReference>
<dbReference type="PROSITE" id="PS50935">
    <property type="entry name" value="SSB"/>
    <property type="match status" value="1"/>
</dbReference>
<dbReference type="EMBL" id="FSRC01000001">
    <property type="protein sequence ID" value="SIN69381.1"/>
    <property type="molecule type" value="Genomic_DNA"/>
</dbReference>
<dbReference type="Gene3D" id="2.40.50.140">
    <property type="entry name" value="Nucleic acid-binding proteins"/>
    <property type="match status" value="1"/>
</dbReference>
<name>A0A1N6DF05_9BACT</name>
<keyword evidence="5" id="KW-1185">Reference proteome</keyword>
<dbReference type="CDD" id="cd04496">
    <property type="entry name" value="SSB_OBF"/>
    <property type="match status" value="1"/>
</dbReference>
<accession>A0A1N6DF05</accession>
<dbReference type="SUPFAM" id="SSF50249">
    <property type="entry name" value="Nucleic acid-binding proteins"/>
    <property type="match status" value="1"/>
</dbReference>
<dbReference type="Proteomes" id="UP000185221">
    <property type="component" value="Unassembled WGS sequence"/>
</dbReference>
<dbReference type="PANTHER" id="PTHR10302:SF0">
    <property type="entry name" value="SINGLE-STRANDED DNA-BINDING PROTEIN, MITOCHONDRIAL"/>
    <property type="match status" value="1"/>
</dbReference>
<dbReference type="InterPro" id="IPR012340">
    <property type="entry name" value="NA-bd_OB-fold"/>
</dbReference>
<dbReference type="HAMAP" id="MF_00984">
    <property type="entry name" value="SSB"/>
    <property type="match status" value="1"/>
</dbReference>
<reference evidence="5" key="1">
    <citation type="submission" date="2016-11" db="EMBL/GenBank/DDBJ databases">
        <authorList>
            <person name="Varghese N."/>
            <person name="Submissions S."/>
        </authorList>
    </citation>
    <scope>NUCLEOTIDE SEQUENCE [LARGE SCALE GENOMIC DNA]</scope>
    <source>
        <strain evidence="5">DSM 15292</strain>
    </source>
</reference>